<evidence type="ECO:0000313" key="2">
    <source>
        <dbReference type="Proteomes" id="UP000244912"/>
    </source>
</evidence>
<dbReference type="AlphaFoldDB" id="A0A2R8BZB1"/>
<keyword evidence="2" id="KW-1185">Reference proteome</keyword>
<name>A0A2R8BZB1_9RHOB</name>
<reference evidence="1 2" key="1">
    <citation type="submission" date="2018-03" db="EMBL/GenBank/DDBJ databases">
        <authorList>
            <person name="Keele B.F."/>
        </authorList>
    </citation>
    <scope>NUCLEOTIDE SEQUENCE [LARGE SCALE GENOMIC DNA]</scope>
    <source>
        <strain evidence="1 2">CECT 8504</strain>
    </source>
</reference>
<gene>
    <name evidence="1" type="ORF">PAA8504_03356</name>
</gene>
<protein>
    <submittedName>
        <fullName evidence="1">Uncharacterized protein</fullName>
    </submittedName>
</protein>
<proteinExistence type="predicted"/>
<dbReference type="Proteomes" id="UP000244912">
    <property type="component" value="Unassembled WGS sequence"/>
</dbReference>
<evidence type="ECO:0000313" key="1">
    <source>
        <dbReference type="EMBL" id="SPJ25505.1"/>
    </source>
</evidence>
<dbReference type="EMBL" id="ONZF01000009">
    <property type="protein sequence ID" value="SPJ25505.1"/>
    <property type="molecule type" value="Genomic_DNA"/>
</dbReference>
<sequence length="313" mass="34013">MVLRKPLIGAFFSLILATASSPGRSEAQGIDLATDLLGSFMPLPGGTVLVRGLLLPMDTLDDPVLADILREAAMLASAPAIFEGDCRVHPDWTLGNGKQVMTFAPPPVDKASRRQVRERVEAAAARAVEVPRLWSVGDLDKRMSREAGRPERADMRRVWQRLQAHGLKSSQTGLLTRSDGEAVALRLRVSGVFSRSSCHRQFMELLSTFYEMIGIRAPVENCERIPEPAAQRHCATRATDIEFVHGEIDEADRLRGVLSDLLGGELGSVARNISGEEVQALNLASDAAGLLDGLDRTVVEAGRVLPVGMFEQK</sequence>
<organism evidence="1 2">
    <name type="scientific">Palleronia abyssalis</name>
    <dbReference type="NCBI Taxonomy" id="1501240"/>
    <lineage>
        <taxon>Bacteria</taxon>
        <taxon>Pseudomonadati</taxon>
        <taxon>Pseudomonadota</taxon>
        <taxon>Alphaproteobacteria</taxon>
        <taxon>Rhodobacterales</taxon>
        <taxon>Roseobacteraceae</taxon>
        <taxon>Palleronia</taxon>
    </lineage>
</organism>
<accession>A0A2R8BZB1</accession>